<dbReference type="GO" id="GO:0005737">
    <property type="term" value="C:cytoplasm"/>
    <property type="evidence" value="ECO:0007669"/>
    <property type="project" value="TreeGrafter"/>
</dbReference>
<feature type="transmembrane region" description="Helical" evidence="1">
    <location>
        <begin position="91"/>
        <end position="114"/>
    </location>
</feature>
<feature type="transmembrane region" description="Helical" evidence="1">
    <location>
        <begin position="177"/>
        <end position="199"/>
    </location>
</feature>
<dbReference type="InterPro" id="IPR050931">
    <property type="entry name" value="Mito_Protein_Transport_Metaxin"/>
</dbReference>
<evidence type="ECO:0000313" key="3">
    <source>
        <dbReference type="WBParaSite" id="Gr19_v10_g4772.t1"/>
    </source>
</evidence>
<dbReference type="AlphaFoldDB" id="A0A914HWE6"/>
<feature type="transmembrane region" description="Helical" evidence="1">
    <location>
        <begin position="243"/>
        <end position="261"/>
    </location>
</feature>
<sequence length="400" mass="46090">MDGEGQSWSMILGAEMLIWTQRKEADSADHRPLLDKYLAIYTSDLLAKGLYRESVDALRKYGTSTRKQIMDICAPKCSVLRFHAKGMQLPLFGFVLIYPMMLAIQATTFAEYIVQGFGLRELLPDDSLEQIVFKKLVRLSHLVARFQIFYFFLLYSSMLDLIGVFFWWLIFGGMALLLLYAVIYFLLFLLLIDVLYFIVVHQPELGVIALVVGLIIAGTRVPWTRRSLRGIRRAIWRQAHDMFRFFFLILIFGTPISAQTGRTTGWRPERTVVFCAWDAEEDGLIGPVSTVPTLYRAAVDGALIVRDWKPDVVYLVQFPRTHIVPIPSPFALKLETWLRINGNVDNEFKKTSSKGQIPFIELHGCQFADSNLHIRTRIVPIVYRTHRRVTFQMPPIRPKH</sequence>
<dbReference type="PANTHER" id="PTHR12289">
    <property type="entry name" value="METAXIN RELATED"/>
    <property type="match status" value="1"/>
</dbReference>
<organism evidence="2 3">
    <name type="scientific">Globodera rostochiensis</name>
    <name type="common">Golden nematode worm</name>
    <name type="synonym">Heterodera rostochiensis</name>
    <dbReference type="NCBI Taxonomy" id="31243"/>
    <lineage>
        <taxon>Eukaryota</taxon>
        <taxon>Metazoa</taxon>
        <taxon>Ecdysozoa</taxon>
        <taxon>Nematoda</taxon>
        <taxon>Chromadorea</taxon>
        <taxon>Rhabditida</taxon>
        <taxon>Tylenchina</taxon>
        <taxon>Tylenchomorpha</taxon>
        <taxon>Tylenchoidea</taxon>
        <taxon>Heteroderidae</taxon>
        <taxon>Heteroderinae</taxon>
        <taxon>Globodera</taxon>
    </lineage>
</organism>
<evidence type="ECO:0000313" key="2">
    <source>
        <dbReference type="Proteomes" id="UP000887572"/>
    </source>
</evidence>
<keyword evidence="1" id="KW-1133">Transmembrane helix</keyword>
<dbReference type="WBParaSite" id="Gr19_v10_g4772.t1">
    <property type="protein sequence ID" value="Gr19_v10_g4772.t1"/>
    <property type="gene ID" value="Gr19_v10_g4772"/>
</dbReference>
<keyword evidence="1" id="KW-0472">Membrane</keyword>
<keyword evidence="2" id="KW-1185">Reference proteome</keyword>
<reference evidence="3" key="1">
    <citation type="submission" date="2022-11" db="UniProtKB">
        <authorList>
            <consortium name="WormBaseParasite"/>
        </authorList>
    </citation>
    <scope>IDENTIFICATION</scope>
</reference>
<dbReference type="Gene3D" id="3.40.630.10">
    <property type="entry name" value="Zn peptidases"/>
    <property type="match status" value="1"/>
</dbReference>
<protein>
    <submittedName>
        <fullName evidence="3">Uncharacterized protein</fullName>
    </submittedName>
</protein>
<dbReference type="SUPFAM" id="SSF53187">
    <property type="entry name" value="Zn-dependent exopeptidases"/>
    <property type="match status" value="1"/>
</dbReference>
<evidence type="ECO:0000256" key="1">
    <source>
        <dbReference type="SAM" id="Phobius"/>
    </source>
</evidence>
<feature type="transmembrane region" description="Helical" evidence="1">
    <location>
        <begin position="148"/>
        <end position="170"/>
    </location>
</feature>
<feature type="transmembrane region" description="Helical" evidence="1">
    <location>
        <begin position="205"/>
        <end position="223"/>
    </location>
</feature>
<accession>A0A914HWE6</accession>
<dbReference type="Proteomes" id="UP000887572">
    <property type="component" value="Unplaced"/>
</dbReference>
<name>A0A914HWE6_GLORO</name>
<proteinExistence type="predicted"/>
<dbReference type="PANTHER" id="PTHR12289:SF72">
    <property type="entry name" value="GST N-TERMINAL DOMAIN-CONTAINING PROTEIN"/>
    <property type="match status" value="1"/>
</dbReference>
<keyword evidence="1" id="KW-0812">Transmembrane</keyword>